<dbReference type="CDD" id="cd10449">
    <property type="entry name" value="GIY-YIG_SLX1_like"/>
    <property type="match status" value="1"/>
</dbReference>
<organism evidence="3">
    <name type="scientific">Marivirga arenosa</name>
    <dbReference type="NCBI Taxonomy" id="3059076"/>
    <lineage>
        <taxon>Bacteria</taxon>
        <taxon>Pseudomonadati</taxon>
        <taxon>Bacteroidota</taxon>
        <taxon>Cytophagia</taxon>
        <taxon>Cytophagales</taxon>
        <taxon>Marivirgaceae</taxon>
        <taxon>Marivirga</taxon>
    </lineage>
</organism>
<evidence type="ECO:0000313" key="3">
    <source>
        <dbReference type="EMBL" id="WKK80982.1"/>
    </source>
</evidence>
<dbReference type="Gene3D" id="3.40.1440.10">
    <property type="entry name" value="GIY-YIG endonuclease"/>
    <property type="match status" value="1"/>
</dbReference>
<sequence>MFDVYVLYSPNHKKIYIGYTSDLKNRIDSHNIYSNKGYTKKYRPWDILYTEQFLSKSDALKREKQLKSAKGREFIWNLVKEKHKI</sequence>
<dbReference type="SUPFAM" id="SSF82771">
    <property type="entry name" value="GIY-YIG endonuclease"/>
    <property type="match status" value="1"/>
</dbReference>
<dbReference type="InterPro" id="IPR000305">
    <property type="entry name" value="GIY-YIG_endonuc"/>
</dbReference>
<dbReference type="Pfam" id="PF01541">
    <property type="entry name" value="GIY-YIG"/>
    <property type="match status" value="1"/>
</dbReference>
<protein>
    <submittedName>
        <fullName evidence="3">GIY-YIG nuclease family protein</fullName>
    </submittedName>
</protein>
<dbReference type="EMBL" id="CP129968">
    <property type="protein sequence ID" value="WKK80982.1"/>
    <property type="molecule type" value="Genomic_DNA"/>
</dbReference>
<evidence type="ECO:0000256" key="1">
    <source>
        <dbReference type="ARBA" id="ARBA00007435"/>
    </source>
</evidence>
<comment type="similarity">
    <text evidence="1">Belongs to the UPF0213 family.</text>
</comment>
<dbReference type="PANTHER" id="PTHR34477">
    <property type="entry name" value="UPF0213 PROTEIN YHBQ"/>
    <property type="match status" value="1"/>
</dbReference>
<dbReference type="AlphaFoldDB" id="A0AA49GCG3"/>
<gene>
    <name evidence="3" type="ORF">QYS47_00815</name>
</gene>
<dbReference type="SMART" id="SM00465">
    <property type="entry name" value="GIYc"/>
    <property type="match status" value="1"/>
</dbReference>
<dbReference type="Proteomes" id="UP001232019">
    <property type="component" value="Chromosome"/>
</dbReference>
<dbReference type="KEGG" id="marp:QYS47_00815"/>
<accession>A0AA49GCG3</accession>
<dbReference type="PROSITE" id="PS50164">
    <property type="entry name" value="GIY_YIG"/>
    <property type="match status" value="1"/>
</dbReference>
<dbReference type="RefSeq" id="WP_302125869.1">
    <property type="nucleotide sequence ID" value="NZ_CP129968.2"/>
</dbReference>
<proteinExistence type="inferred from homology"/>
<name>A0AA49GCG3_9BACT</name>
<feature type="domain" description="GIY-YIG" evidence="2">
    <location>
        <begin position="1"/>
        <end position="78"/>
    </location>
</feature>
<evidence type="ECO:0000259" key="2">
    <source>
        <dbReference type="PROSITE" id="PS50164"/>
    </source>
</evidence>
<reference evidence="3" key="1">
    <citation type="submission" date="2023-08" db="EMBL/GenBank/DDBJ databases">
        <title>Comparative genomics and taxonomic characterization of three novel marine species of genus Marivirga.</title>
        <authorList>
            <person name="Muhammad N."/>
            <person name="Kim S.-G."/>
        </authorList>
    </citation>
    <scope>NUCLEOTIDE SEQUENCE</scope>
    <source>
        <strain evidence="3">BKB1-2</strain>
    </source>
</reference>
<dbReference type="PANTHER" id="PTHR34477:SF5">
    <property type="entry name" value="BSL5627 PROTEIN"/>
    <property type="match status" value="1"/>
</dbReference>
<dbReference type="InterPro" id="IPR050190">
    <property type="entry name" value="UPF0213_domain"/>
</dbReference>
<dbReference type="InterPro" id="IPR035901">
    <property type="entry name" value="GIY-YIG_endonuc_sf"/>
</dbReference>